<evidence type="ECO:0000256" key="2">
    <source>
        <dbReference type="SAM" id="SignalP"/>
    </source>
</evidence>
<accession>A0A9D4BQK8</accession>
<reference evidence="3" key="2">
    <citation type="submission" date="2020-11" db="EMBL/GenBank/DDBJ databases">
        <authorList>
            <person name="McCartney M.A."/>
            <person name="Auch B."/>
            <person name="Kono T."/>
            <person name="Mallez S."/>
            <person name="Becker A."/>
            <person name="Gohl D.M."/>
            <person name="Silverstein K.A.T."/>
            <person name="Koren S."/>
            <person name="Bechman K.B."/>
            <person name="Herman A."/>
            <person name="Abrahante J.E."/>
            <person name="Garbe J."/>
        </authorList>
    </citation>
    <scope>NUCLEOTIDE SEQUENCE</scope>
    <source>
        <strain evidence="3">Duluth1</strain>
        <tissue evidence="3">Whole animal</tissue>
    </source>
</reference>
<proteinExistence type="predicted"/>
<dbReference type="EMBL" id="JAIWYP010000014">
    <property type="protein sequence ID" value="KAH3712816.1"/>
    <property type="molecule type" value="Genomic_DNA"/>
</dbReference>
<dbReference type="AlphaFoldDB" id="A0A9D4BQK8"/>
<name>A0A9D4BQK8_DREPO</name>
<keyword evidence="4" id="KW-1185">Reference proteome</keyword>
<reference evidence="3" key="1">
    <citation type="journal article" date="2019" name="bioRxiv">
        <title>The Genome of the Zebra Mussel, Dreissena polymorpha: A Resource for Invasive Species Research.</title>
        <authorList>
            <person name="McCartney M.A."/>
            <person name="Auch B."/>
            <person name="Kono T."/>
            <person name="Mallez S."/>
            <person name="Zhang Y."/>
            <person name="Obille A."/>
            <person name="Becker A."/>
            <person name="Abrahante J.E."/>
            <person name="Garbe J."/>
            <person name="Badalamenti J.P."/>
            <person name="Herman A."/>
            <person name="Mangelson H."/>
            <person name="Liachko I."/>
            <person name="Sullivan S."/>
            <person name="Sone E.D."/>
            <person name="Koren S."/>
            <person name="Silverstein K.A.T."/>
            <person name="Beckman K.B."/>
            <person name="Gohl D.M."/>
        </authorList>
    </citation>
    <scope>NUCLEOTIDE SEQUENCE</scope>
    <source>
        <strain evidence="3">Duluth1</strain>
        <tissue evidence="3">Whole animal</tissue>
    </source>
</reference>
<keyword evidence="1" id="KW-0472">Membrane</keyword>
<comment type="caution">
    <text evidence="3">The sequence shown here is derived from an EMBL/GenBank/DDBJ whole genome shotgun (WGS) entry which is preliminary data.</text>
</comment>
<feature type="chain" id="PRO_5039301202" description="Ig-like domain-containing protein" evidence="2">
    <location>
        <begin position="35"/>
        <end position="305"/>
    </location>
</feature>
<organism evidence="3 4">
    <name type="scientific">Dreissena polymorpha</name>
    <name type="common">Zebra mussel</name>
    <name type="synonym">Mytilus polymorpha</name>
    <dbReference type="NCBI Taxonomy" id="45954"/>
    <lineage>
        <taxon>Eukaryota</taxon>
        <taxon>Metazoa</taxon>
        <taxon>Spiralia</taxon>
        <taxon>Lophotrochozoa</taxon>
        <taxon>Mollusca</taxon>
        <taxon>Bivalvia</taxon>
        <taxon>Autobranchia</taxon>
        <taxon>Heteroconchia</taxon>
        <taxon>Euheterodonta</taxon>
        <taxon>Imparidentia</taxon>
        <taxon>Neoheterodontei</taxon>
        <taxon>Myida</taxon>
        <taxon>Dreissenoidea</taxon>
        <taxon>Dreissenidae</taxon>
        <taxon>Dreissena</taxon>
    </lineage>
</organism>
<sequence>MGFTEAIYLTLTICLTQALLSWAGLGVVVTKTVGENIEIRCTPPNDTTYFFVRAITNKTLTIAECVSNKCFLKDDTLKTLYEIKHTDDGAVLKLLTIDQNTYGMYQCCETYKPDICGSTIVSEQDISSQKDDDMKTETQLEQVNLVKTSVSKQEGVVQIQCTSSLDVTFEFVNDVVKIAECMPTRRQCIIFDNPYDESYSISYRKHGGILAINHANKDAYGTYRCFSTRNTSNAQSVTIGPQDAAIEHTTNSFNVVVKEGVNLRGQLPISDNSMKSILGLSITIFLFTLFLVLQKILRYIRNQRK</sequence>
<evidence type="ECO:0000313" key="3">
    <source>
        <dbReference type="EMBL" id="KAH3712816.1"/>
    </source>
</evidence>
<keyword evidence="2" id="KW-0732">Signal</keyword>
<feature type="signal peptide" evidence="2">
    <location>
        <begin position="1"/>
        <end position="34"/>
    </location>
</feature>
<keyword evidence="1" id="KW-1133">Transmembrane helix</keyword>
<gene>
    <name evidence="3" type="ORF">DPMN_072573</name>
</gene>
<evidence type="ECO:0000256" key="1">
    <source>
        <dbReference type="SAM" id="Phobius"/>
    </source>
</evidence>
<feature type="transmembrane region" description="Helical" evidence="1">
    <location>
        <begin position="277"/>
        <end position="297"/>
    </location>
</feature>
<keyword evidence="1" id="KW-0812">Transmembrane</keyword>
<evidence type="ECO:0000313" key="4">
    <source>
        <dbReference type="Proteomes" id="UP000828390"/>
    </source>
</evidence>
<evidence type="ECO:0008006" key="5">
    <source>
        <dbReference type="Google" id="ProtNLM"/>
    </source>
</evidence>
<dbReference type="Proteomes" id="UP000828390">
    <property type="component" value="Unassembled WGS sequence"/>
</dbReference>
<protein>
    <recommendedName>
        <fullName evidence="5">Ig-like domain-containing protein</fullName>
    </recommendedName>
</protein>